<dbReference type="SUPFAM" id="SSF53474">
    <property type="entry name" value="alpha/beta-Hydrolases"/>
    <property type="match status" value="1"/>
</dbReference>
<proteinExistence type="predicted"/>
<name>A0ABX6F1Y9_KLUMA</name>
<keyword evidence="3" id="KW-1185">Reference proteome</keyword>
<dbReference type="SUPFAM" id="SSF52799">
    <property type="entry name" value="(Phosphotyrosine protein) phosphatases II"/>
    <property type="match status" value="1"/>
</dbReference>
<dbReference type="Gene3D" id="3.90.190.10">
    <property type="entry name" value="Protein tyrosine phosphatase superfamily"/>
    <property type="match status" value="1"/>
</dbReference>
<evidence type="ECO:0000259" key="1">
    <source>
        <dbReference type="PROSITE" id="PS50056"/>
    </source>
</evidence>
<dbReference type="Proteomes" id="UP000422736">
    <property type="component" value="Chromosome 7"/>
</dbReference>
<dbReference type="Gene3D" id="3.40.50.1820">
    <property type="entry name" value="alpha/beta hydrolase"/>
    <property type="match status" value="1"/>
</dbReference>
<reference evidence="2 3" key="2">
    <citation type="submission" date="2019-11" db="EMBL/GenBank/DDBJ databases">
        <authorList>
            <person name="Lu H."/>
        </authorList>
    </citation>
    <scope>NUCLEOTIDE SEQUENCE [LARGE SCALE GENOMIC DNA]</scope>
    <source>
        <strain evidence="2 3">FIM1</strain>
    </source>
</reference>
<protein>
    <submittedName>
        <fullName evidence="2">Protein YDL057W</fullName>
    </submittedName>
</protein>
<dbReference type="PANTHER" id="PTHR42886:SF53">
    <property type="entry name" value="ALPHA_BETA-HYDROLASES SUPERFAMILY PROTEIN"/>
    <property type="match status" value="1"/>
</dbReference>
<evidence type="ECO:0000313" key="2">
    <source>
        <dbReference type="EMBL" id="QGN18066.1"/>
    </source>
</evidence>
<dbReference type="InterPro" id="IPR016130">
    <property type="entry name" value="Tyr_Pase_AS"/>
</dbReference>
<dbReference type="PROSITE" id="PS50056">
    <property type="entry name" value="TYR_PHOSPHATASE_2"/>
    <property type="match status" value="1"/>
</dbReference>
<accession>A0ABX6F1Y9</accession>
<feature type="domain" description="Tyrosine specific protein phosphatases" evidence="1">
    <location>
        <begin position="474"/>
        <end position="517"/>
    </location>
</feature>
<evidence type="ECO:0000313" key="3">
    <source>
        <dbReference type="Proteomes" id="UP000422736"/>
    </source>
</evidence>
<sequence>MVVQSQITIKVADYPHKDVSPLLDHEDFVYIKDSKYHVKSGIAGILTKPESLKFKSFAEQVKNESTFSLPTHKLILVLHGDQAHKNSTFQPMLADKLSKLGYYVLRIDFRGLGDSEDNFDPKIGRTIEQDVEDITSVYDFAQSDACEAWLGRTLTLDTIIAHSRGVLSMFEFARSHYVPNIINLCGRFDTGGLLQKVSKLHHEWEKDNGYWCNTLRYGKWTDIWIPRNETLSAGSIDTSKFTEVDDETSILSVYCSNDTVIPITAAAEYSKLFQGRHTLEIVPNSDHNFYGLPNDPNVFDLPIRKGKVNYSYYLMEILVPHLNQESQINRFCHSHKLVRSRLNPGDLRDRWPLPFEFSHISNFRDIGGYKTKSSKQVRPGIMYRCANPDQATPEAIKYMKERLYVNKIFDLRALTEANEGGIISGFDVENLAFNNNMVLSPEEMAKHYEGMFLSSHKFPKAYEIVLRNSFPSIRRFFEYVLQGEVDEKHSVVFHCTAGKDRTGLLAMLTLGIAGVDVDTIARDYELTTIGLRTETRLIEKINNRGDQFYVMLGPDGREKARMYGLDPERMARHVLSSTYEAMRIFIDQFHQQYGSFNKFFINQLQFTQKEVDTIREYITI</sequence>
<dbReference type="PANTHER" id="PTHR42886">
    <property type="entry name" value="RE40534P-RELATED"/>
    <property type="match status" value="1"/>
</dbReference>
<dbReference type="InterPro" id="IPR029058">
    <property type="entry name" value="AB_hydrolase_fold"/>
</dbReference>
<dbReference type="Pfam" id="PF13350">
    <property type="entry name" value="Y_phosphatase3"/>
    <property type="match status" value="1"/>
</dbReference>
<dbReference type="PROSITE" id="PS00383">
    <property type="entry name" value="TYR_PHOSPHATASE_1"/>
    <property type="match status" value="1"/>
</dbReference>
<dbReference type="InterPro" id="IPR000387">
    <property type="entry name" value="Tyr_Pase_dom"/>
</dbReference>
<dbReference type="InterPro" id="IPR026893">
    <property type="entry name" value="Tyr/Ser_Pase_IphP-type"/>
</dbReference>
<organism evidence="2 3">
    <name type="scientific">Kluyveromyces marxianus</name>
    <name type="common">Yeast</name>
    <name type="synonym">Candida kefyr</name>
    <dbReference type="NCBI Taxonomy" id="4911"/>
    <lineage>
        <taxon>Eukaryota</taxon>
        <taxon>Fungi</taxon>
        <taxon>Dikarya</taxon>
        <taxon>Ascomycota</taxon>
        <taxon>Saccharomycotina</taxon>
        <taxon>Saccharomycetes</taxon>
        <taxon>Saccharomycetales</taxon>
        <taxon>Saccharomycetaceae</taxon>
        <taxon>Kluyveromyces</taxon>
    </lineage>
</organism>
<reference evidence="2 3" key="1">
    <citation type="submission" date="2016-03" db="EMBL/GenBank/DDBJ databases">
        <title>How can Kluyveromyces marxianus grow so fast - potential evolutionary course in Saccharomyces Complex revealed by comparative genomics.</title>
        <authorList>
            <person name="Mo W."/>
            <person name="Lu W."/>
            <person name="Yang X."/>
            <person name="Qi J."/>
            <person name="Lv H."/>
        </authorList>
    </citation>
    <scope>NUCLEOTIDE SEQUENCE [LARGE SCALE GENOMIC DNA]</scope>
    <source>
        <strain evidence="2 3">FIM1</strain>
    </source>
</reference>
<dbReference type="EMBL" id="CP015061">
    <property type="protein sequence ID" value="QGN18066.1"/>
    <property type="molecule type" value="Genomic_DNA"/>
</dbReference>
<gene>
    <name evidence="2" type="ORF">FIM1_4384</name>
</gene>
<dbReference type="InterPro" id="IPR029021">
    <property type="entry name" value="Prot-tyrosine_phosphatase-like"/>
</dbReference>